<proteinExistence type="predicted"/>
<dbReference type="EMBL" id="JBANFI010000007">
    <property type="protein sequence ID" value="MFK7161637.1"/>
    <property type="molecule type" value="Genomic_DNA"/>
</dbReference>
<gene>
    <name evidence="2" type="ORF">V6U78_11375</name>
</gene>
<evidence type="ECO:0000313" key="2">
    <source>
        <dbReference type="EMBL" id="MFK7161637.1"/>
    </source>
</evidence>
<evidence type="ECO:0000256" key="1">
    <source>
        <dbReference type="ARBA" id="ARBA00022729"/>
    </source>
</evidence>
<sequence>MQHNNKPSATAMESAAANPLVEPTQRRQFLKGLVGASAVAGLAAVSATAVAQPIQQPDAASATAEKGDLNSAHIRAYYASCR</sequence>
<dbReference type="RefSeq" id="WP_405340841.1">
    <property type="nucleotide sequence ID" value="NZ_JBANFI010000007.1"/>
</dbReference>
<dbReference type="InterPro" id="IPR006311">
    <property type="entry name" value="TAT_signal"/>
</dbReference>
<comment type="caution">
    <text evidence="2">The sequence shown here is derived from an EMBL/GenBank/DDBJ whole genome shotgun (WGS) entry which is preliminary data.</text>
</comment>
<dbReference type="InterPro" id="IPR019546">
    <property type="entry name" value="TAT_signal_bac_arc"/>
</dbReference>
<keyword evidence="3" id="KW-1185">Reference proteome</keyword>
<reference evidence="2 3" key="1">
    <citation type="submission" date="2024-02" db="EMBL/GenBank/DDBJ databases">
        <title>Marinospirillum sp. MEB 164 isolated from Lonar lake sediment.</title>
        <authorList>
            <person name="Joshi A."/>
            <person name="Thite S."/>
        </authorList>
    </citation>
    <scope>NUCLEOTIDE SEQUENCE [LARGE SCALE GENOMIC DNA]</scope>
    <source>
        <strain evidence="2 3">MEB164</strain>
    </source>
</reference>
<organism evidence="2 3">
    <name type="scientific">Marinospirillum alkalitolerans</name>
    <dbReference type="NCBI Taxonomy" id="3123374"/>
    <lineage>
        <taxon>Bacteria</taxon>
        <taxon>Pseudomonadati</taxon>
        <taxon>Pseudomonadota</taxon>
        <taxon>Gammaproteobacteria</taxon>
        <taxon>Oceanospirillales</taxon>
        <taxon>Oceanospirillaceae</taxon>
        <taxon>Marinospirillum</taxon>
    </lineage>
</organism>
<dbReference type="NCBIfam" id="TIGR01409">
    <property type="entry name" value="TAT_signal_seq"/>
    <property type="match status" value="1"/>
</dbReference>
<dbReference type="Proteomes" id="UP001621714">
    <property type="component" value="Unassembled WGS sequence"/>
</dbReference>
<dbReference type="PROSITE" id="PS51318">
    <property type="entry name" value="TAT"/>
    <property type="match status" value="1"/>
</dbReference>
<keyword evidence="1" id="KW-0732">Signal</keyword>
<name>A0ABW8Q202_9GAMM</name>
<evidence type="ECO:0000313" key="3">
    <source>
        <dbReference type="Proteomes" id="UP001621714"/>
    </source>
</evidence>
<protein>
    <submittedName>
        <fullName evidence="2">Twin-arginine translocation signal domain-containing protein</fullName>
    </submittedName>
</protein>
<accession>A0ABW8Q202</accession>